<gene>
    <name evidence="2" type="ORF">DIC66_13770</name>
</gene>
<keyword evidence="3" id="KW-1185">Reference proteome</keyword>
<organism evidence="2 3">
    <name type="scientific">Rhodoferax lacus</name>
    <dbReference type="NCBI Taxonomy" id="2184758"/>
    <lineage>
        <taxon>Bacteria</taxon>
        <taxon>Pseudomonadati</taxon>
        <taxon>Pseudomonadota</taxon>
        <taxon>Betaproteobacteria</taxon>
        <taxon>Burkholderiales</taxon>
        <taxon>Comamonadaceae</taxon>
        <taxon>Rhodoferax</taxon>
    </lineage>
</organism>
<name>A0A3E1RAX9_9BURK</name>
<reference evidence="2 3" key="1">
    <citation type="submission" date="2018-05" db="EMBL/GenBank/DDBJ databases">
        <title>Rhodoferax soyangensis sp.nov., isolated from an oligotrophic freshwater lake.</title>
        <authorList>
            <person name="Park M."/>
        </authorList>
    </citation>
    <scope>NUCLEOTIDE SEQUENCE [LARGE SCALE GENOMIC DNA]</scope>
    <source>
        <strain evidence="2 3">IMCC26218</strain>
    </source>
</reference>
<proteinExistence type="predicted"/>
<protein>
    <submittedName>
        <fullName evidence="2">Uncharacterized protein</fullName>
    </submittedName>
</protein>
<feature type="region of interest" description="Disordered" evidence="1">
    <location>
        <begin position="131"/>
        <end position="210"/>
    </location>
</feature>
<evidence type="ECO:0000313" key="3">
    <source>
        <dbReference type="Proteomes" id="UP000260665"/>
    </source>
</evidence>
<feature type="compositionally biased region" description="Polar residues" evidence="1">
    <location>
        <begin position="169"/>
        <end position="178"/>
    </location>
</feature>
<dbReference type="Proteomes" id="UP000260665">
    <property type="component" value="Unassembled WGS sequence"/>
</dbReference>
<sequence>MQHVNPTPAAVEAFQQFYLAELDSRVQRSEVVGAITLKKGSAALFFEPTEGKFTLVEKMPDVEEANVFDCVPREQWGRTVMLFGHATNTGGYIASGHATLDANTIKIKLATGAYYRLDVDGTLAHLQPFVGEPINAKPEPARQEKRTPARSNKPQVRQFEKPAAPRVDASQQVNMNSRTNEECEDLTEDDLRRLRGEMPVTAKSRKKWQH</sequence>
<accession>A0A3E1RAX9</accession>
<dbReference type="AlphaFoldDB" id="A0A3E1RAX9"/>
<comment type="caution">
    <text evidence="2">The sequence shown here is derived from an EMBL/GenBank/DDBJ whole genome shotgun (WGS) entry which is preliminary data.</text>
</comment>
<evidence type="ECO:0000313" key="2">
    <source>
        <dbReference type="EMBL" id="RFO96371.1"/>
    </source>
</evidence>
<evidence type="ECO:0000256" key="1">
    <source>
        <dbReference type="SAM" id="MobiDB-lite"/>
    </source>
</evidence>
<dbReference type="EMBL" id="QFZK01000008">
    <property type="protein sequence ID" value="RFO96371.1"/>
    <property type="molecule type" value="Genomic_DNA"/>
</dbReference>
<dbReference type="RefSeq" id="WP_117178156.1">
    <property type="nucleotide sequence ID" value="NZ_QFZK01000008.1"/>
</dbReference>